<accession>A0A1J1HVI7</accession>
<dbReference type="Proteomes" id="UP000183832">
    <property type="component" value="Unassembled WGS sequence"/>
</dbReference>
<name>A0A1J1HVI7_9DIPT</name>
<evidence type="ECO:0000313" key="2">
    <source>
        <dbReference type="Proteomes" id="UP000183832"/>
    </source>
</evidence>
<sequence length="120" mass="13826">MNLEVIHNQGRRIIQINSGTSQHDWQHSHMNECESSCIIKIISSKASFIFLTARAHKHFIINSNVFLITFPFSSMSMLNKKKEGKEGKEDIFRLVDFIHFSSSDGEKRKTSQSCLCTNNY</sequence>
<keyword evidence="2" id="KW-1185">Reference proteome</keyword>
<gene>
    <name evidence="1" type="ORF">CLUMA_CG005682</name>
</gene>
<dbReference type="EMBL" id="CVRI01000023">
    <property type="protein sequence ID" value="CRK92095.1"/>
    <property type="molecule type" value="Genomic_DNA"/>
</dbReference>
<protein>
    <submittedName>
        <fullName evidence="1">CLUMA_CG005682, isoform A</fullName>
    </submittedName>
</protein>
<dbReference type="AlphaFoldDB" id="A0A1J1HVI7"/>
<organism evidence="1 2">
    <name type="scientific">Clunio marinus</name>
    <dbReference type="NCBI Taxonomy" id="568069"/>
    <lineage>
        <taxon>Eukaryota</taxon>
        <taxon>Metazoa</taxon>
        <taxon>Ecdysozoa</taxon>
        <taxon>Arthropoda</taxon>
        <taxon>Hexapoda</taxon>
        <taxon>Insecta</taxon>
        <taxon>Pterygota</taxon>
        <taxon>Neoptera</taxon>
        <taxon>Endopterygota</taxon>
        <taxon>Diptera</taxon>
        <taxon>Nematocera</taxon>
        <taxon>Chironomoidea</taxon>
        <taxon>Chironomidae</taxon>
        <taxon>Clunio</taxon>
    </lineage>
</organism>
<evidence type="ECO:0000313" key="1">
    <source>
        <dbReference type="EMBL" id="CRK92095.1"/>
    </source>
</evidence>
<proteinExistence type="predicted"/>
<reference evidence="1 2" key="1">
    <citation type="submission" date="2015-04" db="EMBL/GenBank/DDBJ databases">
        <authorList>
            <person name="Syromyatnikov M.Y."/>
            <person name="Popov V.N."/>
        </authorList>
    </citation>
    <scope>NUCLEOTIDE SEQUENCE [LARGE SCALE GENOMIC DNA]</scope>
</reference>